<dbReference type="GO" id="GO:0016646">
    <property type="term" value="F:oxidoreductase activity, acting on the CH-NH group of donors, NAD or NADP as acceptor"/>
    <property type="evidence" value="ECO:0007669"/>
    <property type="project" value="TreeGrafter"/>
</dbReference>
<dbReference type="RefSeq" id="WP_025250996.1">
    <property type="nucleotide sequence ID" value="NZ_CP006934.1"/>
</dbReference>
<dbReference type="STRING" id="1276257.SSABA_v1c04480"/>
<dbReference type="InterPro" id="IPR016040">
    <property type="entry name" value="NAD(P)-bd_dom"/>
</dbReference>
<dbReference type="AlphaFoldDB" id="W6AAI3"/>
<dbReference type="PATRIC" id="fig|1276257.3.peg.459"/>
<dbReference type="eggNOG" id="COG2910">
    <property type="taxonomic scope" value="Bacteria"/>
</dbReference>
<evidence type="ECO:0000259" key="1">
    <source>
        <dbReference type="Pfam" id="PF13460"/>
    </source>
</evidence>
<dbReference type="InterPro" id="IPR051606">
    <property type="entry name" value="Polyketide_Oxido-like"/>
</dbReference>
<organism evidence="2 3">
    <name type="scientific">Spiroplasma sabaudiense Ar-1343</name>
    <dbReference type="NCBI Taxonomy" id="1276257"/>
    <lineage>
        <taxon>Bacteria</taxon>
        <taxon>Bacillati</taxon>
        <taxon>Mycoplasmatota</taxon>
        <taxon>Mollicutes</taxon>
        <taxon>Entomoplasmatales</taxon>
        <taxon>Spiroplasmataceae</taxon>
        <taxon>Spiroplasma</taxon>
    </lineage>
</organism>
<protein>
    <submittedName>
        <fullName evidence="2">Putative NADH-flavin reductase</fullName>
    </submittedName>
</protein>
<accession>W6AAI3</accession>
<dbReference type="PANTHER" id="PTHR43355">
    <property type="entry name" value="FLAVIN REDUCTASE (NADPH)"/>
    <property type="match status" value="1"/>
</dbReference>
<proteinExistence type="predicted"/>
<gene>
    <name evidence="2" type="ORF">SSABA_v1c04480</name>
</gene>
<dbReference type="Gene3D" id="3.40.50.720">
    <property type="entry name" value="NAD(P)-binding Rossmann-like Domain"/>
    <property type="match status" value="1"/>
</dbReference>
<name>W6AAI3_9MOLU</name>
<feature type="domain" description="NAD(P)-binding" evidence="1">
    <location>
        <begin position="7"/>
        <end position="199"/>
    </location>
</feature>
<dbReference type="EMBL" id="CP006934">
    <property type="protein sequence ID" value="AHI53855.1"/>
    <property type="molecule type" value="Genomic_DNA"/>
</dbReference>
<dbReference type="Proteomes" id="UP000019265">
    <property type="component" value="Chromosome"/>
</dbReference>
<dbReference type="HOGENOM" id="CLU_025711_3_2_14"/>
<evidence type="ECO:0000313" key="2">
    <source>
        <dbReference type="EMBL" id="AHI53855.1"/>
    </source>
</evidence>
<sequence length="212" mass="23841">MNIFVIGANGRQGKLLVKEAINQGYQVTAVTKSELIEKHQEKVNVLKKDLFDLTTEDLKLADVVIDAFGIFDPEKLDQHQTSLSHLTDILSKTNKRLMIVGGAGSLFVNPEKTIRLLDTPEFPKDYQPLAQSMAIAFENLQKVNDVKWTYLSPAAIFDPETQATGQYQIGEDNVILNQKGQSYVTYGDYAKAMIDEIKNQKFINQRFTVIGE</sequence>
<dbReference type="PANTHER" id="PTHR43355:SF2">
    <property type="entry name" value="FLAVIN REDUCTASE (NADPH)"/>
    <property type="match status" value="1"/>
</dbReference>
<dbReference type="KEGG" id="ssab:SSABA_v1c04480"/>
<reference evidence="2 3" key="1">
    <citation type="journal article" date="2014" name="Genome Biol. Evol.">
        <title>Molecular evolution of the substrate utilization strategies and putative virulence factors in mosquito-associated Spiroplasma species.</title>
        <authorList>
            <person name="Chang T.H."/>
            <person name="Lo W.S."/>
            <person name="Ku C."/>
            <person name="Chen L.L."/>
            <person name="Kuo C.H."/>
        </authorList>
    </citation>
    <scope>NUCLEOTIDE SEQUENCE [LARGE SCALE GENOMIC DNA]</scope>
    <source>
        <strain evidence="2">Ar-1343</strain>
    </source>
</reference>
<dbReference type="OrthoDB" id="9785372at2"/>
<keyword evidence="3" id="KW-1185">Reference proteome</keyword>
<dbReference type="SUPFAM" id="SSF51735">
    <property type="entry name" value="NAD(P)-binding Rossmann-fold domains"/>
    <property type="match status" value="1"/>
</dbReference>
<dbReference type="InterPro" id="IPR036291">
    <property type="entry name" value="NAD(P)-bd_dom_sf"/>
</dbReference>
<dbReference type="Pfam" id="PF13460">
    <property type="entry name" value="NAD_binding_10"/>
    <property type="match status" value="1"/>
</dbReference>
<evidence type="ECO:0000313" key="3">
    <source>
        <dbReference type="Proteomes" id="UP000019265"/>
    </source>
</evidence>
<dbReference type="CDD" id="cd05244">
    <property type="entry name" value="BVR-B_like_SDR_a"/>
    <property type="match status" value="1"/>
</dbReference>